<reference evidence="5" key="1">
    <citation type="submission" date="2018-08" db="EMBL/GenBank/DDBJ databases">
        <authorList>
            <person name="Jin W."/>
            <person name="Wang H."/>
            <person name="Yang Y."/>
            <person name="Li M."/>
            <person name="Liu J."/>
        </authorList>
    </citation>
    <scope>NUCLEOTIDE SEQUENCE</scope>
    <source>
        <strain evidence="5">AESS21</strain>
    </source>
</reference>
<dbReference type="EMBL" id="QTKU01000001">
    <property type="protein sequence ID" value="MBS8258929.1"/>
    <property type="molecule type" value="Genomic_DNA"/>
</dbReference>
<evidence type="ECO:0000313" key="7">
    <source>
        <dbReference type="Proteomes" id="UP000705379"/>
    </source>
</evidence>
<dbReference type="EMBL" id="JACYXJ010000001">
    <property type="protein sequence ID" value="MBD8875034.1"/>
    <property type="molecule type" value="Genomic_DNA"/>
</dbReference>
<name>A0A927K805_9HYPH</name>
<dbReference type="InterPro" id="IPR005770">
    <property type="entry name" value="PhnD"/>
</dbReference>
<dbReference type="PANTHER" id="PTHR35841">
    <property type="entry name" value="PHOSPHONATES-BINDING PERIPLASMIC PROTEIN"/>
    <property type="match status" value="1"/>
</dbReference>
<dbReference type="Gene3D" id="3.40.190.10">
    <property type="entry name" value="Periplasmic binding protein-like II"/>
    <property type="match status" value="2"/>
</dbReference>
<dbReference type="AlphaFoldDB" id="A0A927K805"/>
<dbReference type="Proteomes" id="UP000615687">
    <property type="component" value="Unassembled WGS sequence"/>
</dbReference>
<dbReference type="RefSeq" id="WP_192106818.1">
    <property type="nucleotide sequence ID" value="NZ_JACYXJ010000001.1"/>
</dbReference>
<dbReference type="GO" id="GO:0055085">
    <property type="term" value="P:transmembrane transport"/>
    <property type="evidence" value="ECO:0007669"/>
    <property type="project" value="InterPro"/>
</dbReference>
<dbReference type="NCBIfam" id="TIGR01098">
    <property type="entry name" value="3A0109s03R"/>
    <property type="match status" value="1"/>
</dbReference>
<organism evidence="5 7">
    <name type="scientific">Roseibium polysiphoniae</name>
    <dbReference type="NCBI Taxonomy" id="2571221"/>
    <lineage>
        <taxon>Bacteria</taxon>
        <taxon>Pseudomonadati</taxon>
        <taxon>Pseudomonadota</taxon>
        <taxon>Alphaproteobacteria</taxon>
        <taxon>Hyphomicrobiales</taxon>
        <taxon>Stappiaceae</taxon>
        <taxon>Roseibium</taxon>
    </lineage>
</organism>
<evidence type="ECO:0000313" key="4">
    <source>
        <dbReference type="EMBL" id="MBD8875034.1"/>
    </source>
</evidence>
<dbReference type="GO" id="GO:0043190">
    <property type="term" value="C:ATP-binding cassette (ABC) transporter complex"/>
    <property type="evidence" value="ECO:0007669"/>
    <property type="project" value="InterPro"/>
</dbReference>
<proteinExistence type="inferred from homology"/>
<reference evidence="4 6" key="2">
    <citation type="submission" date="2020-09" db="EMBL/GenBank/DDBJ databases">
        <title>The genome sequence of type strain Labrenzia polysiphoniae KACC 19711.</title>
        <authorList>
            <person name="Liu Y."/>
        </authorList>
    </citation>
    <scope>NUCLEOTIDE SEQUENCE [LARGE SCALE GENOMIC DNA]</scope>
    <source>
        <strain evidence="4 6">KACC 19711</strain>
    </source>
</reference>
<sequence>MNLVSKFAALAAVSMLALNATSAVAADNITEFRIGILGGENASDRLRAYECLEEKTADLLGVPVKLFAPADYNGVIEGLLGGNLDLAWLGASSYAKVHLTDPEAVDPVLVKVNVDGGYGYYSIGFARVDSEINSLDDMKGKVFGFGDPNSTSGYLIPSIAIPQEGYSMKPGEYFGDVKFTGGHEQTIVAVSNGDIDAGVTWADGLGEWEDGYNSGALRKASDAGLVDMTELQQIWQSPVIPEGPIVLSKKLPVDVKIKMTGLIASLNSMDPDCAYNIAAGETKGFMPITHEAYVNIVEARKAKNKN</sequence>
<feature type="chain" id="PRO_5036745617" evidence="3">
    <location>
        <begin position="26"/>
        <end position="306"/>
    </location>
</feature>
<feature type="signal peptide" evidence="3">
    <location>
        <begin position="1"/>
        <end position="25"/>
    </location>
</feature>
<evidence type="ECO:0000256" key="2">
    <source>
        <dbReference type="ARBA" id="ARBA00022729"/>
    </source>
</evidence>
<dbReference type="PANTHER" id="PTHR35841:SF1">
    <property type="entry name" value="PHOSPHONATES-BINDING PERIPLASMIC PROTEIN"/>
    <property type="match status" value="1"/>
</dbReference>
<keyword evidence="6" id="KW-1185">Reference proteome</keyword>
<evidence type="ECO:0000313" key="6">
    <source>
        <dbReference type="Proteomes" id="UP000615687"/>
    </source>
</evidence>
<dbReference type="Proteomes" id="UP000705379">
    <property type="component" value="Unassembled WGS sequence"/>
</dbReference>
<comment type="similarity">
    <text evidence="1">Belongs to the phosphate/phosphite/phosphonate binding protein family.</text>
</comment>
<evidence type="ECO:0000313" key="5">
    <source>
        <dbReference type="EMBL" id="MBS8258929.1"/>
    </source>
</evidence>
<reference evidence="5" key="3">
    <citation type="journal article" date="2021" name="Microorganisms">
        <title>Bacterial Dimethylsulfoniopropionate Biosynthesis in the East China Sea.</title>
        <authorList>
            <person name="Liu J."/>
            <person name="Zhang Y."/>
            <person name="Liu J."/>
            <person name="Zhong H."/>
            <person name="Williams B.T."/>
            <person name="Zheng Y."/>
            <person name="Curson A.R.J."/>
            <person name="Sun C."/>
            <person name="Sun H."/>
            <person name="Song D."/>
            <person name="Wagner Mackenzie B."/>
            <person name="Bermejo Martinez A."/>
            <person name="Todd J.D."/>
            <person name="Zhang X.H."/>
        </authorList>
    </citation>
    <scope>NUCLEOTIDE SEQUENCE</scope>
    <source>
        <strain evidence="5">AESS21</strain>
    </source>
</reference>
<protein>
    <submittedName>
        <fullName evidence="5">Phosphonate ABC transporter substrate-binding protein</fullName>
    </submittedName>
</protein>
<dbReference type="SUPFAM" id="SSF53850">
    <property type="entry name" value="Periplasmic binding protein-like II"/>
    <property type="match status" value="1"/>
</dbReference>
<dbReference type="GO" id="GO:0015716">
    <property type="term" value="P:organic phosphonate transport"/>
    <property type="evidence" value="ECO:0007669"/>
    <property type="project" value="InterPro"/>
</dbReference>
<accession>A0A927K805</accession>
<evidence type="ECO:0000256" key="3">
    <source>
        <dbReference type="SAM" id="SignalP"/>
    </source>
</evidence>
<evidence type="ECO:0000256" key="1">
    <source>
        <dbReference type="ARBA" id="ARBA00007162"/>
    </source>
</evidence>
<gene>
    <name evidence="5" type="primary">phnD</name>
    <name evidence="5" type="ORF">DYI23_01750</name>
    <name evidence="4" type="ORF">IG617_01925</name>
</gene>
<dbReference type="Pfam" id="PF12974">
    <property type="entry name" value="Phosphonate-bd"/>
    <property type="match status" value="1"/>
</dbReference>
<dbReference type="NCBIfam" id="TIGR03431">
    <property type="entry name" value="PhnD"/>
    <property type="match status" value="1"/>
</dbReference>
<dbReference type="CDD" id="cd01071">
    <property type="entry name" value="PBP2_PhnD_like"/>
    <property type="match status" value="1"/>
</dbReference>
<comment type="caution">
    <text evidence="5">The sequence shown here is derived from an EMBL/GenBank/DDBJ whole genome shotgun (WGS) entry which is preliminary data.</text>
</comment>
<keyword evidence="2 3" id="KW-0732">Signal</keyword>
<dbReference type="InterPro" id="IPR017797">
    <property type="entry name" value="Phosphnate-bd"/>
</dbReference>